<comment type="caution">
    <text evidence="2">The sequence shown here is derived from an EMBL/GenBank/DDBJ whole genome shotgun (WGS) entry which is preliminary data.</text>
</comment>
<organism evidence="2 3">
    <name type="scientific">Leptospira weilii str. 2006001853</name>
    <dbReference type="NCBI Taxonomy" id="1001589"/>
    <lineage>
        <taxon>Bacteria</taxon>
        <taxon>Pseudomonadati</taxon>
        <taxon>Spirochaetota</taxon>
        <taxon>Spirochaetia</taxon>
        <taxon>Leptospirales</taxon>
        <taxon>Leptospiraceae</taxon>
        <taxon>Leptospira</taxon>
    </lineage>
</organism>
<keyword evidence="1" id="KW-0732">Signal</keyword>
<feature type="chain" id="PRO_5032355633" description="Lipoprotein" evidence="1">
    <location>
        <begin position="30"/>
        <end position="132"/>
    </location>
</feature>
<proteinExistence type="predicted"/>
<protein>
    <recommendedName>
        <fullName evidence="4">Lipoprotein</fullName>
    </recommendedName>
</protein>
<gene>
    <name evidence="2" type="ORF">LEP1GSC036_2734</name>
</gene>
<evidence type="ECO:0000256" key="1">
    <source>
        <dbReference type="SAM" id="SignalP"/>
    </source>
</evidence>
<dbReference type="GeneID" id="61112362"/>
<reference evidence="2 3" key="1">
    <citation type="submission" date="2012-10" db="EMBL/GenBank/DDBJ databases">
        <authorList>
            <person name="Harkins D.M."/>
            <person name="Durkin A.S."/>
            <person name="Brinkac L.M."/>
            <person name="Haft D.H."/>
            <person name="Selengut J.D."/>
            <person name="Sanka R."/>
            <person name="DePew J."/>
            <person name="Purushe J."/>
            <person name="Whelen A.C."/>
            <person name="Vinetz J.M."/>
            <person name="Sutton G.G."/>
            <person name="Nierman W.C."/>
            <person name="Fouts D.E."/>
        </authorList>
    </citation>
    <scope>NUCLEOTIDE SEQUENCE [LARGE SCALE GENOMIC DNA]</scope>
    <source>
        <strain evidence="2 3">2006001853</strain>
    </source>
</reference>
<evidence type="ECO:0000313" key="3">
    <source>
        <dbReference type="Proteomes" id="UP000001338"/>
    </source>
</evidence>
<evidence type="ECO:0008006" key="4">
    <source>
        <dbReference type="Google" id="ProtNLM"/>
    </source>
</evidence>
<dbReference type="RefSeq" id="WP_004495900.1">
    <property type="nucleotide sequence ID" value="NZ_AFLV02000039.1"/>
</dbReference>
<name>A0A828Z3I3_9LEPT</name>
<dbReference type="Proteomes" id="UP000001338">
    <property type="component" value="Unassembled WGS sequence"/>
</dbReference>
<accession>A0A828Z3I3</accession>
<dbReference type="EMBL" id="AFLV02000039">
    <property type="protein sequence ID" value="EKR64475.1"/>
    <property type="molecule type" value="Genomic_DNA"/>
</dbReference>
<feature type="signal peptide" evidence="1">
    <location>
        <begin position="1"/>
        <end position="29"/>
    </location>
</feature>
<dbReference type="AlphaFoldDB" id="A0A828Z3I3"/>
<sequence length="132" mass="14610">MSKKIERCATFLATLGLSAVLFCSTVMLSGNNCPAFVVSNQTPEQTCHRSESTNDSTDNTCSACNLFVSSESVHPKTPELGKNYFSILTAVQNSFHLTLGIFFSQTNSYDRNPNYNAQKFIIRLISTVRLLI</sequence>
<evidence type="ECO:0000313" key="2">
    <source>
        <dbReference type="EMBL" id="EKR64475.1"/>
    </source>
</evidence>